<comment type="similarity">
    <text evidence="1 7">Belongs to the universal ribosomal protein uL18 family.</text>
</comment>
<accession>A0A7W2AA67</accession>
<evidence type="ECO:0000256" key="4">
    <source>
        <dbReference type="ARBA" id="ARBA00022980"/>
    </source>
</evidence>
<dbReference type="PANTHER" id="PTHR12899">
    <property type="entry name" value="39S RIBOSOMAL PROTEIN L18, MITOCHONDRIAL"/>
    <property type="match status" value="1"/>
</dbReference>
<dbReference type="GO" id="GO:0006412">
    <property type="term" value="P:translation"/>
    <property type="evidence" value="ECO:0007669"/>
    <property type="project" value="UniProtKB-UniRule"/>
</dbReference>
<dbReference type="InterPro" id="IPR057268">
    <property type="entry name" value="Ribosomal_L18"/>
</dbReference>
<sequence>MIQKEDRNKKRKKRHLRVRKKLFGTAERPRLNVFRSSKNIYAQLIDDTTGTTLVAASTLDPEFKGKGVGAATVDGARNVGEMIAKRAIEKGYKAVVFDRGGYIYHGRVKALAEGAREGGLDF</sequence>
<evidence type="ECO:0000256" key="5">
    <source>
        <dbReference type="ARBA" id="ARBA00023274"/>
    </source>
</evidence>
<keyword evidence="9" id="KW-1185">Reference proteome</keyword>
<proteinExistence type="inferred from homology"/>
<keyword evidence="4 7" id="KW-0689">Ribosomal protein</keyword>
<dbReference type="PANTHER" id="PTHR12899:SF3">
    <property type="entry name" value="LARGE RIBOSOMAL SUBUNIT PROTEIN UL18M"/>
    <property type="match status" value="1"/>
</dbReference>
<dbReference type="Gene3D" id="3.30.420.100">
    <property type="match status" value="1"/>
</dbReference>
<evidence type="ECO:0000256" key="6">
    <source>
        <dbReference type="ARBA" id="ARBA00035197"/>
    </source>
</evidence>
<dbReference type="InterPro" id="IPR005484">
    <property type="entry name" value="Ribosomal_uL18_bac/plant/anim"/>
</dbReference>
<dbReference type="GO" id="GO:0022625">
    <property type="term" value="C:cytosolic large ribosomal subunit"/>
    <property type="evidence" value="ECO:0007669"/>
    <property type="project" value="TreeGrafter"/>
</dbReference>
<keyword evidence="3 7" id="KW-0694">RNA-binding</keyword>
<dbReference type="GO" id="GO:0003735">
    <property type="term" value="F:structural constituent of ribosome"/>
    <property type="evidence" value="ECO:0007669"/>
    <property type="project" value="InterPro"/>
</dbReference>
<dbReference type="CDD" id="cd00432">
    <property type="entry name" value="Ribosomal_L18_L5e"/>
    <property type="match status" value="1"/>
</dbReference>
<dbReference type="EMBL" id="JACEIQ010000020">
    <property type="protein sequence ID" value="MBA4495904.1"/>
    <property type="molecule type" value="Genomic_DNA"/>
</dbReference>
<reference evidence="8 9" key="1">
    <citation type="submission" date="2020-07" db="EMBL/GenBank/DDBJ databases">
        <authorList>
            <person name="Feng H."/>
        </authorList>
    </citation>
    <scope>NUCLEOTIDE SEQUENCE [LARGE SCALE GENOMIC DNA]</scope>
    <source>
        <strain evidence="9">s-10</strain>
    </source>
</reference>
<evidence type="ECO:0000313" key="9">
    <source>
        <dbReference type="Proteomes" id="UP000535491"/>
    </source>
</evidence>
<keyword evidence="5 7" id="KW-0687">Ribonucleoprotein</keyword>
<dbReference type="NCBIfam" id="TIGR00060">
    <property type="entry name" value="L18_bact"/>
    <property type="match status" value="1"/>
</dbReference>
<dbReference type="AlphaFoldDB" id="A0A7W2AA67"/>
<dbReference type="Pfam" id="PF00861">
    <property type="entry name" value="Ribosomal_L18p"/>
    <property type="match status" value="1"/>
</dbReference>
<evidence type="ECO:0000256" key="3">
    <source>
        <dbReference type="ARBA" id="ARBA00022884"/>
    </source>
</evidence>
<dbReference type="GO" id="GO:0008097">
    <property type="term" value="F:5S rRNA binding"/>
    <property type="evidence" value="ECO:0007669"/>
    <property type="project" value="TreeGrafter"/>
</dbReference>
<protein>
    <recommendedName>
        <fullName evidence="6 7">Large ribosomal subunit protein uL18</fullName>
    </recommendedName>
</protein>
<dbReference type="SUPFAM" id="SSF53137">
    <property type="entry name" value="Translational machinery components"/>
    <property type="match status" value="1"/>
</dbReference>
<keyword evidence="2 7" id="KW-0699">rRNA-binding</keyword>
<evidence type="ECO:0000256" key="7">
    <source>
        <dbReference type="HAMAP-Rule" id="MF_01337"/>
    </source>
</evidence>
<dbReference type="RefSeq" id="WP_181753889.1">
    <property type="nucleotide sequence ID" value="NZ_JACEIQ010000020.1"/>
</dbReference>
<name>A0A7W2AA67_9BACL</name>
<organism evidence="8 9">
    <name type="scientific">Paenactinomyces guangxiensis</name>
    <dbReference type="NCBI Taxonomy" id="1490290"/>
    <lineage>
        <taxon>Bacteria</taxon>
        <taxon>Bacillati</taxon>
        <taxon>Bacillota</taxon>
        <taxon>Bacilli</taxon>
        <taxon>Bacillales</taxon>
        <taxon>Thermoactinomycetaceae</taxon>
        <taxon>Paenactinomyces</taxon>
    </lineage>
</organism>
<comment type="subunit">
    <text evidence="7">Part of the 50S ribosomal subunit; part of the 5S rRNA/L5/L18/L25 subcomplex. Contacts the 5S and 23S rRNAs.</text>
</comment>
<dbReference type="InterPro" id="IPR004389">
    <property type="entry name" value="Ribosomal_uL18_bac-type"/>
</dbReference>
<dbReference type="Proteomes" id="UP000535491">
    <property type="component" value="Unassembled WGS sequence"/>
</dbReference>
<dbReference type="FunFam" id="3.30.420.100:FF:000001">
    <property type="entry name" value="50S ribosomal protein L18"/>
    <property type="match status" value="1"/>
</dbReference>
<gene>
    <name evidence="7 8" type="primary">rplR</name>
    <name evidence="8" type="ORF">H1191_16565</name>
</gene>
<comment type="caution">
    <text evidence="8">The sequence shown here is derived from an EMBL/GenBank/DDBJ whole genome shotgun (WGS) entry which is preliminary data.</text>
</comment>
<comment type="function">
    <text evidence="7">This is one of the proteins that bind and probably mediate the attachment of the 5S RNA into the large ribosomal subunit, where it forms part of the central protuberance.</text>
</comment>
<evidence type="ECO:0000313" key="8">
    <source>
        <dbReference type="EMBL" id="MBA4495904.1"/>
    </source>
</evidence>
<dbReference type="HAMAP" id="MF_01337_B">
    <property type="entry name" value="Ribosomal_uL18_B"/>
    <property type="match status" value="1"/>
</dbReference>
<evidence type="ECO:0000256" key="1">
    <source>
        <dbReference type="ARBA" id="ARBA00007116"/>
    </source>
</evidence>
<evidence type="ECO:0000256" key="2">
    <source>
        <dbReference type="ARBA" id="ARBA00022730"/>
    </source>
</evidence>